<proteinExistence type="predicted"/>
<dbReference type="AlphaFoldDB" id="M9SCN7"/>
<dbReference type="Proteomes" id="UP000012672">
    <property type="component" value="Chromosome"/>
</dbReference>
<dbReference type="KEGG" id="max:MMALV_04830"/>
<gene>
    <name evidence="1" type="ORF">MMALV_04830</name>
</gene>
<dbReference type="HOGENOM" id="CLU_2856905_0_0_2"/>
<organism evidence="1 2">
    <name type="scientific">Methanomethylophilus alvi (strain Mx1201)</name>
    <dbReference type="NCBI Taxonomy" id="1236689"/>
    <lineage>
        <taxon>Archaea</taxon>
        <taxon>Methanobacteriati</taxon>
        <taxon>Thermoplasmatota</taxon>
        <taxon>Thermoplasmata</taxon>
        <taxon>Methanomassiliicoccales</taxon>
        <taxon>Methanomethylophilaceae</taxon>
        <taxon>Methanomethylophilus</taxon>
    </lineage>
</organism>
<keyword evidence="2" id="KW-1185">Reference proteome</keyword>
<dbReference type="EMBL" id="CP004049">
    <property type="protein sequence ID" value="AGI85225.1"/>
    <property type="molecule type" value="Genomic_DNA"/>
</dbReference>
<dbReference type="InParanoid" id="M9SCN7"/>
<accession>M9SCN7</accession>
<name>M9SCN7_METAX</name>
<evidence type="ECO:0000313" key="2">
    <source>
        <dbReference type="Proteomes" id="UP000012672"/>
    </source>
</evidence>
<evidence type="ECO:0000313" key="1">
    <source>
        <dbReference type="EMBL" id="AGI85225.1"/>
    </source>
</evidence>
<reference evidence="1 2" key="1">
    <citation type="journal article" date="2012" name="J. Bacteriol.">
        <title>Genome sequence of 'Candidatus Methanomethylophilus alvus' Mx1201, a methanogenic archaeon from the human gut belonging to a seventh order of methanogens.</title>
        <authorList>
            <person name="Borrel G."/>
            <person name="Harris H.M."/>
            <person name="Tottey W."/>
            <person name="Mihajlovski A."/>
            <person name="Parisot N."/>
            <person name="Peyretaillade E."/>
            <person name="Peyret P."/>
            <person name="Gribaldo S."/>
            <person name="O'Toole P.W."/>
            <person name="Brugere J.F."/>
        </authorList>
    </citation>
    <scope>NUCLEOTIDE SEQUENCE [LARGE SCALE GENOMIC DNA]</scope>
    <source>
        <strain evidence="1 2">Mx1201</strain>
    </source>
</reference>
<sequence>MGCLTSDKRHLGDFVWFLAAQLRIGVVFHSVEQHEQSVLHRIPLFQNAGESVFCDGWKYYPSDR</sequence>
<dbReference type="STRING" id="1236689.MMALV_04830"/>
<protein>
    <submittedName>
        <fullName evidence="1">Uncharacterized protein</fullName>
    </submittedName>
</protein>